<sequence>MYPYLKFFVLVASVTLFGCATKTSNQKPEEVKAAQINFSDIQSPTDGFSFINQIDTIQFIPLEFQKECAITKVSKLVVFDDTLYVSSLNDLYLFSMQGKFLKRFAKQGKGPGEYLSLMDFTIDGKNRRLSLYDYLQNKLQVYRLDGSYIKSIPLGYVYAAEVTDSSRYLAYPFNLMGNEPNKLLLLNEKGDTLKTFPNPQSYPFKSLFLIQYFDAFYHFDHTLQYRQFLSDTLYAYHPAEQALRPRFIFHGFNTLPLNLLGDQEAFEKQEKSYSWLEAVRETGRYLFLYEKDKDTYRKLVYDKREGKLYEVDNSPMDKAFTGPLSASSFYWPNRVINGNEWMRSWSAVGFKTFFKQMAGDSTSLATLKRLGVKDFNGFYDSVNENDNPVLLWVKLK</sequence>
<dbReference type="SUPFAM" id="SSF63825">
    <property type="entry name" value="YWTD domain"/>
    <property type="match status" value="1"/>
</dbReference>
<dbReference type="Proteomes" id="UP000240621">
    <property type="component" value="Unassembled WGS sequence"/>
</dbReference>
<evidence type="ECO:0000313" key="2">
    <source>
        <dbReference type="EMBL" id="PSK82477.1"/>
    </source>
</evidence>
<dbReference type="AlphaFoldDB" id="A0A2P8CBZ5"/>
<protein>
    <submittedName>
        <fullName evidence="2">6-bladed beta-propeller protein</fullName>
    </submittedName>
</protein>
<evidence type="ECO:0000313" key="1">
    <source>
        <dbReference type="EMBL" id="GET22779.1"/>
    </source>
</evidence>
<dbReference type="EMBL" id="BLAU01000001">
    <property type="protein sequence ID" value="GET22779.1"/>
    <property type="molecule type" value="Genomic_DNA"/>
</dbReference>
<organism evidence="2 3">
    <name type="scientific">Prolixibacter denitrificans</name>
    <dbReference type="NCBI Taxonomy" id="1541063"/>
    <lineage>
        <taxon>Bacteria</taxon>
        <taxon>Pseudomonadati</taxon>
        <taxon>Bacteroidota</taxon>
        <taxon>Bacteroidia</taxon>
        <taxon>Marinilabiliales</taxon>
        <taxon>Prolixibacteraceae</taxon>
        <taxon>Prolixibacter</taxon>
    </lineage>
</organism>
<dbReference type="Pfam" id="PF17170">
    <property type="entry name" value="DUF5128"/>
    <property type="match status" value="1"/>
</dbReference>
<name>A0A2P8CBZ5_9BACT</name>
<dbReference type="Gene3D" id="2.120.10.30">
    <property type="entry name" value="TolB, C-terminal domain"/>
    <property type="match status" value="1"/>
</dbReference>
<dbReference type="PROSITE" id="PS51257">
    <property type="entry name" value="PROKAR_LIPOPROTEIN"/>
    <property type="match status" value="1"/>
</dbReference>
<proteinExistence type="predicted"/>
<accession>A0A2P8CBZ5</accession>
<gene>
    <name evidence="2" type="ORF">CLV93_106225</name>
    <name evidence="1" type="ORF">JCM18694_30250</name>
</gene>
<comment type="caution">
    <text evidence="2">The sequence shown here is derived from an EMBL/GenBank/DDBJ whole genome shotgun (WGS) entry which is preliminary data.</text>
</comment>
<reference evidence="2 3" key="1">
    <citation type="submission" date="2018-03" db="EMBL/GenBank/DDBJ databases">
        <title>Genomic Encyclopedia of Archaeal and Bacterial Type Strains, Phase II (KMG-II): from individual species to whole genera.</title>
        <authorList>
            <person name="Goeker M."/>
        </authorList>
    </citation>
    <scope>NUCLEOTIDE SEQUENCE [LARGE SCALE GENOMIC DNA]</scope>
    <source>
        <strain evidence="2 3">DSM 27267</strain>
    </source>
</reference>
<dbReference type="EMBL" id="PYGC01000006">
    <property type="protein sequence ID" value="PSK82477.1"/>
    <property type="molecule type" value="Genomic_DNA"/>
</dbReference>
<dbReference type="InterPro" id="IPR011042">
    <property type="entry name" value="6-blade_b-propeller_TolB-like"/>
</dbReference>
<reference evidence="1 4" key="2">
    <citation type="submission" date="2019-10" db="EMBL/GenBank/DDBJ databases">
        <title>Prolixibacter strains distinguished by the presence of nitrate reductase genes were adept at nitrate-dependent anaerobic corrosion of metallic iron and carbon steel.</title>
        <authorList>
            <person name="Iino T."/>
            <person name="Shono N."/>
            <person name="Ito K."/>
            <person name="Nakamura R."/>
            <person name="Sueoka K."/>
            <person name="Harayama S."/>
            <person name="Ohkuma M."/>
        </authorList>
    </citation>
    <scope>NUCLEOTIDE SEQUENCE [LARGE SCALE GENOMIC DNA]</scope>
    <source>
        <strain evidence="1 4">MIC1-1</strain>
    </source>
</reference>
<dbReference type="RefSeq" id="WP_106542681.1">
    <property type="nucleotide sequence ID" value="NZ_BLAU01000001.1"/>
</dbReference>
<dbReference type="Proteomes" id="UP000396862">
    <property type="component" value="Unassembled WGS sequence"/>
</dbReference>
<dbReference type="OrthoDB" id="1092798at2"/>
<evidence type="ECO:0000313" key="4">
    <source>
        <dbReference type="Proteomes" id="UP000396862"/>
    </source>
</evidence>
<evidence type="ECO:0000313" key="3">
    <source>
        <dbReference type="Proteomes" id="UP000240621"/>
    </source>
</evidence>
<keyword evidence="4" id="KW-1185">Reference proteome</keyword>